<organism evidence="3 4">
    <name type="scientific">Methanospirillum stamsii</name>
    <dbReference type="NCBI Taxonomy" id="1277351"/>
    <lineage>
        <taxon>Archaea</taxon>
        <taxon>Methanobacteriati</taxon>
        <taxon>Methanobacteriota</taxon>
        <taxon>Stenosarchaea group</taxon>
        <taxon>Methanomicrobia</taxon>
        <taxon>Methanomicrobiales</taxon>
        <taxon>Methanospirillaceae</taxon>
        <taxon>Methanospirillum</taxon>
    </lineage>
</organism>
<dbReference type="InterPro" id="IPR013783">
    <property type="entry name" value="Ig-like_fold"/>
</dbReference>
<name>A0A2V2MXV9_9EURY</name>
<keyword evidence="1" id="KW-1133">Transmembrane helix</keyword>
<sequence length="479" mass="52283">MRQLRQGEDMRICFIMKGIIFIFLVVFLIQGSAANIVFPPEQGPYTGDYVFINEPGRYTLEENVTHSYPVGVIITSSSVILDGQDRYISPAKTGEPVVGIWISRTDSEGNPVTGVRVLNCNIEDEVTGIYVEGADSSEFPWGSRTIEDNIHESFSNRDVKFTNVRVTGCRNGIGVYDSGKPAIFQSDIRNNEKGLIVSGGSPEIKDLVITNNSVSGITIQETSGGEISGCKIEGNTKAGIVLENVSEVRIWNNILDNYQNIESLNSKDVILNTTLINQTNIINGPVTGGNLWSQAGTPVYKSHQISDENLDGIGDSPFITDKDLTDYYPLIPSGTGFSPDNKVIQDIPEVMPAITPEPVSTPMSIITGIHAAISGDTIPAEMKTNTRYEAGLIMVNDGSDDWLQMHAIGIKAYKDAAIWGPEWMPVPSDVPSKKSCTISFPIQTPDEPGTYELQYQAIRMGQGVSTTFGRPYKKVVTII</sequence>
<keyword evidence="1" id="KW-0472">Membrane</keyword>
<evidence type="ECO:0000256" key="1">
    <source>
        <dbReference type="SAM" id="Phobius"/>
    </source>
</evidence>
<feature type="transmembrane region" description="Helical" evidence="1">
    <location>
        <begin position="12"/>
        <end position="29"/>
    </location>
</feature>
<dbReference type="InterPro" id="IPR006626">
    <property type="entry name" value="PbH1"/>
</dbReference>
<dbReference type="EMBL" id="QGMZ01000038">
    <property type="protein sequence ID" value="PWR71080.1"/>
    <property type="molecule type" value="Genomic_DNA"/>
</dbReference>
<dbReference type="Gene3D" id="2.60.40.10">
    <property type="entry name" value="Immunoglobulins"/>
    <property type="match status" value="1"/>
</dbReference>
<protein>
    <recommendedName>
        <fullName evidence="2">Periplasmic copper-binding protein NosD beta helix domain-containing protein</fullName>
    </recommendedName>
</protein>
<evidence type="ECO:0000313" key="3">
    <source>
        <dbReference type="EMBL" id="PWR71080.1"/>
    </source>
</evidence>
<dbReference type="Pfam" id="PF05048">
    <property type="entry name" value="NosD"/>
    <property type="match status" value="1"/>
</dbReference>
<dbReference type="InterPro" id="IPR011050">
    <property type="entry name" value="Pectin_lyase_fold/virulence"/>
</dbReference>
<comment type="caution">
    <text evidence="3">The sequence shown here is derived from an EMBL/GenBank/DDBJ whole genome shotgun (WGS) entry which is preliminary data.</text>
</comment>
<dbReference type="AlphaFoldDB" id="A0A2V2MXV9"/>
<keyword evidence="1" id="KW-0812">Transmembrane</keyword>
<reference evidence="3 4" key="1">
    <citation type="submission" date="2018-05" db="EMBL/GenBank/DDBJ databases">
        <title>Draft genome of Methanospirillum stamsii Pt1.</title>
        <authorList>
            <person name="Dueholm M.S."/>
            <person name="Nielsen P.H."/>
            <person name="Bakmann L.F."/>
            <person name="Otzen D.E."/>
        </authorList>
    </citation>
    <scope>NUCLEOTIDE SEQUENCE [LARGE SCALE GENOMIC DNA]</scope>
    <source>
        <strain evidence="3 4">Pt1</strain>
    </source>
</reference>
<dbReference type="InterPro" id="IPR012334">
    <property type="entry name" value="Pectin_lyas_fold"/>
</dbReference>
<keyword evidence="4" id="KW-1185">Reference proteome</keyword>
<accession>A0A2V2MXV9</accession>
<dbReference type="SMART" id="SM00710">
    <property type="entry name" value="PbH1"/>
    <property type="match status" value="4"/>
</dbReference>
<dbReference type="SUPFAM" id="SSF51126">
    <property type="entry name" value="Pectin lyase-like"/>
    <property type="match status" value="1"/>
</dbReference>
<proteinExistence type="predicted"/>
<feature type="domain" description="Periplasmic copper-binding protein NosD beta helix" evidence="2">
    <location>
        <begin position="102"/>
        <end position="294"/>
    </location>
</feature>
<dbReference type="InterPro" id="IPR007742">
    <property type="entry name" value="NosD_dom"/>
</dbReference>
<evidence type="ECO:0000313" key="4">
    <source>
        <dbReference type="Proteomes" id="UP000245934"/>
    </source>
</evidence>
<gene>
    <name evidence="3" type="ORF">DLD82_14375</name>
</gene>
<dbReference type="Gene3D" id="2.160.20.10">
    <property type="entry name" value="Single-stranded right-handed beta-helix, Pectin lyase-like"/>
    <property type="match status" value="1"/>
</dbReference>
<dbReference type="Proteomes" id="UP000245934">
    <property type="component" value="Unassembled WGS sequence"/>
</dbReference>
<evidence type="ECO:0000259" key="2">
    <source>
        <dbReference type="Pfam" id="PF05048"/>
    </source>
</evidence>